<dbReference type="AlphaFoldDB" id="A0AAD6K463"/>
<name>A0AAD6K463_9ROSI</name>
<keyword evidence="3" id="KW-1185">Reference proteome</keyword>
<feature type="region of interest" description="Disordered" evidence="1">
    <location>
        <begin position="61"/>
        <end position="80"/>
    </location>
</feature>
<proteinExistence type="predicted"/>
<organism evidence="2 3">
    <name type="scientific">Salix udensis</name>
    <dbReference type="NCBI Taxonomy" id="889485"/>
    <lineage>
        <taxon>Eukaryota</taxon>
        <taxon>Viridiplantae</taxon>
        <taxon>Streptophyta</taxon>
        <taxon>Embryophyta</taxon>
        <taxon>Tracheophyta</taxon>
        <taxon>Spermatophyta</taxon>
        <taxon>Magnoliopsida</taxon>
        <taxon>eudicotyledons</taxon>
        <taxon>Gunneridae</taxon>
        <taxon>Pentapetalae</taxon>
        <taxon>rosids</taxon>
        <taxon>fabids</taxon>
        <taxon>Malpighiales</taxon>
        <taxon>Salicaceae</taxon>
        <taxon>Saliceae</taxon>
        <taxon>Salix</taxon>
    </lineage>
</organism>
<accession>A0AAD6K463</accession>
<dbReference type="Proteomes" id="UP001162972">
    <property type="component" value="Chromosome 11"/>
</dbReference>
<sequence length="128" mass="13983">MATKTPTRFHLELLFLRELMKVLCQEIKSVTLGAMVSFLVAELTLFQNYGFVDPYGRANSDGENTAGGGSATSGPCWSKMEEPSHEVAKRTCSSHTAILEVTDQPAGSKFIDIFAPVLPPLHTDFYVA</sequence>
<evidence type="ECO:0000313" key="3">
    <source>
        <dbReference type="Proteomes" id="UP001162972"/>
    </source>
</evidence>
<evidence type="ECO:0000256" key="1">
    <source>
        <dbReference type="SAM" id="MobiDB-lite"/>
    </source>
</evidence>
<protein>
    <submittedName>
        <fullName evidence="2">Uncharacterized protein</fullName>
    </submittedName>
</protein>
<evidence type="ECO:0000313" key="2">
    <source>
        <dbReference type="EMBL" id="KAJ6416507.1"/>
    </source>
</evidence>
<comment type="caution">
    <text evidence="2">The sequence shown here is derived from an EMBL/GenBank/DDBJ whole genome shotgun (WGS) entry which is preliminary data.</text>
</comment>
<reference evidence="2 3" key="1">
    <citation type="journal article" date="2023" name="Int. J. Mol. Sci.">
        <title>De Novo Assembly and Annotation of 11 Diverse Shrub Willow (Salix) Genomes Reveals Novel Gene Organization in Sex-Linked Regions.</title>
        <authorList>
            <person name="Hyden B."/>
            <person name="Feng K."/>
            <person name="Yates T.B."/>
            <person name="Jawdy S."/>
            <person name="Cereghino C."/>
            <person name="Smart L.B."/>
            <person name="Muchero W."/>
        </authorList>
    </citation>
    <scope>NUCLEOTIDE SEQUENCE [LARGE SCALE GENOMIC DNA]</scope>
    <source>
        <tissue evidence="2">Shoot tip</tissue>
    </source>
</reference>
<gene>
    <name evidence="2" type="ORF">OIU84_002380</name>
</gene>
<dbReference type="EMBL" id="JAPFFJ010000011">
    <property type="protein sequence ID" value="KAJ6416507.1"/>
    <property type="molecule type" value="Genomic_DNA"/>
</dbReference>